<keyword evidence="3" id="KW-1185">Reference proteome</keyword>
<accession>A0A542E5A6</accession>
<dbReference type="PANTHER" id="PTHR39515">
    <property type="entry name" value="CONSERVED PROTEIN"/>
    <property type="match status" value="1"/>
</dbReference>
<dbReference type="AlphaFoldDB" id="A0A542E5A6"/>
<dbReference type="InterPro" id="IPR000835">
    <property type="entry name" value="HTH_MarR-typ"/>
</dbReference>
<protein>
    <submittedName>
        <fullName evidence="2">DNA-binding MarR family transcriptional regulator</fullName>
    </submittedName>
</protein>
<dbReference type="SMART" id="SM00347">
    <property type="entry name" value="HTH_MARR"/>
    <property type="match status" value="1"/>
</dbReference>
<evidence type="ECO:0000313" key="3">
    <source>
        <dbReference type="Proteomes" id="UP000317893"/>
    </source>
</evidence>
<dbReference type="RefSeq" id="WP_141849736.1">
    <property type="nucleotide sequence ID" value="NZ_BAAAPR010000012.1"/>
</dbReference>
<dbReference type="Pfam" id="PF12802">
    <property type="entry name" value="MarR_2"/>
    <property type="match status" value="1"/>
</dbReference>
<comment type="caution">
    <text evidence="2">The sequence shown here is derived from an EMBL/GenBank/DDBJ whole genome shotgun (WGS) entry which is preliminary data.</text>
</comment>
<evidence type="ECO:0000313" key="2">
    <source>
        <dbReference type="EMBL" id="TQJ10522.1"/>
    </source>
</evidence>
<gene>
    <name evidence="2" type="ORF">FB458_3648</name>
</gene>
<feature type="domain" description="HTH marR-type" evidence="1">
    <location>
        <begin position="20"/>
        <end position="153"/>
    </location>
</feature>
<dbReference type="EMBL" id="VFMN01000001">
    <property type="protein sequence ID" value="TQJ10522.1"/>
    <property type="molecule type" value="Genomic_DNA"/>
</dbReference>
<evidence type="ECO:0000259" key="1">
    <source>
        <dbReference type="PROSITE" id="PS50995"/>
    </source>
</evidence>
<reference evidence="2 3" key="1">
    <citation type="submission" date="2019-06" db="EMBL/GenBank/DDBJ databases">
        <title>Sequencing the genomes of 1000 actinobacteria strains.</title>
        <authorList>
            <person name="Klenk H.-P."/>
        </authorList>
    </citation>
    <scope>NUCLEOTIDE SEQUENCE [LARGE SCALE GENOMIC DNA]</scope>
    <source>
        <strain evidence="2 3">DSM 18607</strain>
    </source>
</reference>
<dbReference type="PANTHER" id="PTHR39515:SF2">
    <property type="entry name" value="HTH-TYPE TRANSCRIPTIONAL REGULATOR RV0880"/>
    <property type="match status" value="1"/>
</dbReference>
<proteinExistence type="predicted"/>
<dbReference type="InterPro" id="IPR052526">
    <property type="entry name" value="HTH-type_Bedaq_tolerance"/>
</dbReference>
<dbReference type="PROSITE" id="PS50995">
    <property type="entry name" value="HTH_MARR_2"/>
    <property type="match status" value="1"/>
</dbReference>
<name>A0A542E5A6_9MICO</name>
<dbReference type="GO" id="GO:0003677">
    <property type="term" value="F:DNA binding"/>
    <property type="evidence" value="ECO:0007669"/>
    <property type="project" value="UniProtKB-KW"/>
</dbReference>
<dbReference type="Proteomes" id="UP000317893">
    <property type="component" value="Unassembled WGS sequence"/>
</dbReference>
<dbReference type="Gene3D" id="1.10.10.10">
    <property type="entry name" value="Winged helix-like DNA-binding domain superfamily/Winged helix DNA-binding domain"/>
    <property type="match status" value="1"/>
</dbReference>
<dbReference type="GO" id="GO:0003700">
    <property type="term" value="F:DNA-binding transcription factor activity"/>
    <property type="evidence" value="ECO:0007669"/>
    <property type="project" value="InterPro"/>
</dbReference>
<dbReference type="SUPFAM" id="SSF46785">
    <property type="entry name" value="Winged helix' DNA-binding domain"/>
    <property type="match status" value="1"/>
</dbReference>
<dbReference type="OrthoDB" id="8966183at2"/>
<sequence>MSPRAARTLAGAGTDVAPGTAELAASLRSEVHALAARLREPARAGGITPTRLSALAALAGAPEGLRAGDLAGRMGVTAPTTTRLVDVLVEEGWVRRDRDPDDARATRLTLTRHGHDTLEAVRHESATRLATDLERLGPEDREILARAVPLLHALLAD</sequence>
<organism evidence="2 3">
    <name type="scientific">Lapillicoccus jejuensis</name>
    <dbReference type="NCBI Taxonomy" id="402171"/>
    <lineage>
        <taxon>Bacteria</taxon>
        <taxon>Bacillati</taxon>
        <taxon>Actinomycetota</taxon>
        <taxon>Actinomycetes</taxon>
        <taxon>Micrococcales</taxon>
        <taxon>Intrasporangiaceae</taxon>
        <taxon>Lapillicoccus</taxon>
    </lineage>
</organism>
<keyword evidence="2" id="KW-0238">DNA-binding</keyword>
<dbReference type="InterPro" id="IPR036390">
    <property type="entry name" value="WH_DNA-bd_sf"/>
</dbReference>
<dbReference type="InterPro" id="IPR036388">
    <property type="entry name" value="WH-like_DNA-bd_sf"/>
</dbReference>